<evidence type="ECO:0000256" key="6">
    <source>
        <dbReference type="SAM" id="Phobius"/>
    </source>
</evidence>
<organism evidence="8 9">
    <name type="scientific">Chitinivorax tropicus</name>
    <dbReference type="NCBI Taxonomy" id="714531"/>
    <lineage>
        <taxon>Bacteria</taxon>
        <taxon>Pseudomonadati</taxon>
        <taxon>Pseudomonadota</taxon>
        <taxon>Betaproteobacteria</taxon>
        <taxon>Chitinivorax</taxon>
    </lineage>
</organism>
<dbReference type="Pfam" id="PF12823">
    <property type="entry name" value="DUF3817"/>
    <property type="match status" value="1"/>
</dbReference>
<dbReference type="InterPro" id="IPR023845">
    <property type="entry name" value="DUF3817_TM"/>
</dbReference>
<evidence type="ECO:0000259" key="7">
    <source>
        <dbReference type="Pfam" id="PF12823"/>
    </source>
</evidence>
<evidence type="ECO:0000256" key="3">
    <source>
        <dbReference type="ARBA" id="ARBA00022692"/>
    </source>
</evidence>
<accession>A0A840MNC7</accession>
<dbReference type="RefSeq" id="WP_246490960.1">
    <property type="nucleotide sequence ID" value="NZ_JACHHY010000013.1"/>
</dbReference>
<feature type="domain" description="DUF3817" evidence="7">
    <location>
        <begin position="19"/>
        <end position="100"/>
    </location>
</feature>
<keyword evidence="9" id="KW-1185">Reference proteome</keyword>
<evidence type="ECO:0000313" key="9">
    <source>
        <dbReference type="Proteomes" id="UP000575898"/>
    </source>
</evidence>
<name>A0A840MNC7_9PROT</name>
<reference evidence="8 9" key="1">
    <citation type="submission" date="2020-08" db="EMBL/GenBank/DDBJ databases">
        <title>Genomic Encyclopedia of Type Strains, Phase IV (KMG-IV): sequencing the most valuable type-strain genomes for metagenomic binning, comparative biology and taxonomic classification.</title>
        <authorList>
            <person name="Goeker M."/>
        </authorList>
    </citation>
    <scope>NUCLEOTIDE SEQUENCE [LARGE SCALE GENOMIC DNA]</scope>
    <source>
        <strain evidence="8 9">DSM 27165</strain>
    </source>
</reference>
<evidence type="ECO:0000256" key="2">
    <source>
        <dbReference type="ARBA" id="ARBA00022475"/>
    </source>
</evidence>
<keyword evidence="4 6" id="KW-1133">Transmembrane helix</keyword>
<evidence type="ECO:0000256" key="4">
    <source>
        <dbReference type="ARBA" id="ARBA00022989"/>
    </source>
</evidence>
<keyword evidence="2" id="KW-1003">Cell membrane</keyword>
<feature type="transmembrane region" description="Helical" evidence="6">
    <location>
        <begin position="55"/>
        <end position="76"/>
    </location>
</feature>
<evidence type="ECO:0000313" key="8">
    <source>
        <dbReference type="EMBL" id="MBB5018975.1"/>
    </source>
</evidence>
<dbReference type="PANTHER" id="PTHR40077">
    <property type="entry name" value="MEMBRANE PROTEIN-RELATED"/>
    <property type="match status" value="1"/>
</dbReference>
<sequence length="119" mass="13224">MADQATHLQVVGKLELDQLKRLEILSIIEATTLLLLLGVAVPLKHVFGWPLGSQILGPVHGLVFLVYLWGVMQVMAGGGWRWVEMVRLFMIALIPFGGFFNLPLLRHRAAQLRGMAQPS</sequence>
<comment type="subcellular location">
    <subcellularLocation>
        <location evidence="1">Cell membrane</location>
        <topology evidence="1">Multi-pass membrane protein</topology>
    </subcellularLocation>
</comment>
<gene>
    <name evidence="8" type="ORF">HNQ59_002273</name>
</gene>
<protein>
    <submittedName>
        <fullName evidence="8">Integral membrane protein</fullName>
    </submittedName>
</protein>
<dbReference type="NCBIfam" id="TIGR03954">
    <property type="entry name" value="integ_memb_HG"/>
    <property type="match status" value="1"/>
</dbReference>
<dbReference type="EMBL" id="JACHHY010000013">
    <property type="protein sequence ID" value="MBB5018975.1"/>
    <property type="molecule type" value="Genomic_DNA"/>
</dbReference>
<dbReference type="PANTHER" id="PTHR40077:SF1">
    <property type="entry name" value="MEMBRANE PROTEIN"/>
    <property type="match status" value="1"/>
</dbReference>
<evidence type="ECO:0000256" key="1">
    <source>
        <dbReference type="ARBA" id="ARBA00004651"/>
    </source>
</evidence>
<comment type="caution">
    <text evidence="8">The sequence shown here is derived from an EMBL/GenBank/DDBJ whole genome shotgun (WGS) entry which is preliminary data.</text>
</comment>
<evidence type="ECO:0000256" key="5">
    <source>
        <dbReference type="ARBA" id="ARBA00023136"/>
    </source>
</evidence>
<dbReference type="Proteomes" id="UP000575898">
    <property type="component" value="Unassembled WGS sequence"/>
</dbReference>
<dbReference type="GO" id="GO:0005886">
    <property type="term" value="C:plasma membrane"/>
    <property type="evidence" value="ECO:0007669"/>
    <property type="project" value="UniProtKB-SubCell"/>
</dbReference>
<proteinExistence type="predicted"/>
<feature type="transmembrane region" description="Helical" evidence="6">
    <location>
        <begin position="24"/>
        <end position="43"/>
    </location>
</feature>
<keyword evidence="3 6" id="KW-0812">Transmembrane</keyword>
<dbReference type="AlphaFoldDB" id="A0A840MNC7"/>
<feature type="transmembrane region" description="Helical" evidence="6">
    <location>
        <begin position="88"/>
        <end position="105"/>
    </location>
</feature>
<keyword evidence="5 6" id="KW-0472">Membrane</keyword>